<keyword evidence="1" id="KW-0812">Transmembrane</keyword>
<feature type="transmembrane region" description="Helical" evidence="1">
    <location>
        <begin position="67"/>
        <end position="91"/>
    </location>
</feature>
<evidence type="ECO:0000313" key="3">
    <source>
        <dbReference type="Proteomes" id="UP000058305"/>
    </source>
</evidence>
<organism evidence="2 3">
    <name type="scientific">Microterricola viridarii</name>
    <dbReference type="NCBI Taxonomy" id="412690"/>
    <lineage>
        <taxon>Bacteria</taxon>
        <taxon>Bacillati</taxon>
        <taxon>Actinomycetota</taxon>
        <taxon>Actinomycetes</taxon>
        <taxon>Micrococcales</taxon>
        <taxon>Microbacteriaceae</taxon>
        <taxon>Microterricola</taxon>
    </lineage>
</organism>
<accession>A0A0Y0P779</accession>
<evidence type="ECO:0000256" key="1">
    <source>
        <dbReference type="SAM" id="Phobius"/>
    </source>
</evidence>
<dbReference type="AlphaFoldDB" id="A0A0Y0P779"/>
<keyword evidence="1" id="KW-1133">Transmembrane helix</keyword>
<keyword evidence="1" id="KW-0472">Membrane</keyword>
<dbReference type="EMBL" id="CP014145">
    <property type="protein sequence ID" value="AMB60084.1"/>
    <property type="molecule type" value="Genomic_DNA"/>
</dbReference>
<reference evidence="3" key="2">
    <citation type="submission" date="2016-01" db="EMBL/GenBank/DDBJ databases">
        <title>First complete genome sequence of a species in the genus Microterricola, an extremophilic cold active enzyme producing strain ERGS5:02 isolated from Sikkim Himalaya.</title>
        <authorList>
            <person name="Kumar R."/>
            <person name="Singh D."/>
            <person name="Swarnkar M.K."/>
        </authorList>
    </citation>
    <scope>NUCLEOTIDE SEQUENCE [LARGE SCALE GENOMIC DNA]</scope>
    <source>
        <strain evidence="3">ERGS5:02</strain>
    </source>
</reference>
<protein>
    <submittedName>
        <fullName evidence="2">Uncharacterized protein</fullName>
    </submittedName>
</protein>
<name>A0A0Y0P779_9MICO</name>
<reference evidence="2 3" key="1">
    <citation type="journal article" date="2016" name="J. Biotechnol.">
        <title>First complete genome sequence of a species in the genus Microterricola, an extremophilic cold active enzyme producing bacterial strain ERGS5:02 isolated from Sikkim Himalaya.</title>
        <authorList>
            <person name="Himanshu"/>
            <person name="Swarnkar M.K."/>
            <person name="Singh D."/>
            <person name="Kumar R."/>
        </authorList>
    </citation>
    <scope>NUCLEOTIDE SEQUENCE [LARGE SCALE GENOMIC DNA]</scope>
    <source>
        <strain evidence="2 3">ERGS5:02</strain>
    </source>
</reference>
<dbReference type="Proteomes" id="UP000058305">
    <property type="component" value="Chromosome"/>
</dbReference>
<dbReference type="KEGG" id="mvd:AWU67_15815"/>
<proteinExistence type="predicted"/>
<gene>
    <name evidence="2" type="ORF">AWU67_15815</name>
</gene>
<evidence type="ECO:0000313" key="2">
    <source>
        <dbReference type="EMBL" id="AMB60084.1"/>
    </source>
</evidence>
<feature type="transmembrane region" description="Helical" evidence="1">
    <location>
        <begin position="40"/>
        <end position="60"/>
    </location>
</feature>
<sequence>MFVLVLLVATGVSALVSLNLPMAASGCGEGCSPAQMQTGYLIALVLPPILAIVAIVITIARLRLRRIAYWVPLVGTVAVGLGLLLGSWIALSALPRFLTF</sequence>
<keyword evidence="3" id="KW-1185">Reference proteome</keyword>